<feature type="binding site" evidence="7">
    <location>
        <position position="32"/>
    </location>
    <ligand>
        <name>substrate</name>
    </ligand>
</feature>
<feature type="binding site" evidence="7">
    <location>
        <position position="79"/>
    </location>
    <ligand>
        <name>substrate</name>
    </ligand>
</feature>
<dbReference type="PANTHER" id="PTHR21087:SF16">
    <property type="entry name" value="SHIKIMATE KINASE 1, CHLOROPLASTIC"/>
    <property type="match status" value="1"/>
</dbReference>
<evidence type="ECO:0000256" key="5">
    <source>
        <dbReference type="ARBA" id="ARBA00022840"/>
    </source>
</evidence>
<feature type="binding site" evidence="7">
    <location>
        <position position="14"/>
    </location>
    <ligand>
        <name>Mg(2+)</name>
        <dbReference type="ChEBI" id="CHEBI:18420"/>
    </ligand>
</feature>
<keyword evidence="7" id="KW-0479">Metal-binding</keyword>
<comment type="similarity">
    <text evidence="7">Belongs to the shikimate kinase family.</text>
</comment>
<feature type="binding site" evidence="7">
    <location>
        <position position="56"/>
    </location>
    <ligand>
        <name>substrate</name>
    </ligand>
</feature>
<keyword evidence="2 7" id="KW-0808">Transferase</keyword>
<keyword evidence="7" id="KW-0963">Cytoplasm</keyword>
<comment type="caution">
    <text evidence="7">Lacks conserved residue(s) required for the propagation of feature annotation.</text>
</comment>
<dbReference type="PANTHER" id="PTHR21087">
    <property type="entry name" value="SHIKIMATE KINASE"/>
    <property type="match status" value="1"/>
</dbReference>
<organism evidence="8 9">
    <name type="scientific">Pelagihabitans pacificus</name>
    <dbReference type="NCBI Taxonomy" id="2696054"/>
    <lineage>
        <taxon>Bacteria</taxon>
        <taxon>Pseudomonadati</taxon>
        <taxon>Bacteroidota</taxon>
        <taxon>Flavobacteriia</taxon>
        <taxon>Flavobacteriales</taxon>
        <taxon>Flavobacteriaceae</taxon>
        <taxon>Pelagihabitans</taxon>
    </lineage>
</organism>
<dbReference type="GO" id="GO:0009423">
    <property type="term" value="P:chorismate biosynthetic process"/>
    <property type="evidence" value="ECO:0007669"/>
    <property type="project" value="UniProtKB-UniRule"/>
</dbReference>
<name>A0A967E4N3_9FLAO</name>
<keyword evidence="1 7" id="KW-0028">Amino-acid biosynthesis</keyword>
<evidence type="ECO:0000256" key="1">
    <source>
        <dbReference type="ARBA" id="ARBA00022605"/>
    </source>
</evidence>
<dbReference type="InterPro" id="IPR000623">
    <property type="entry name" value="Shikimate_kinase/TSH1"/>
</dbReference>
<feature type="binding site" evidence="7">
    <location>
        <begin position="10"/>
        <end position="15"/>
    </location>
    <ligand>
        <name>ATP</name>
        <dbReference type="ChEBI" id="CHEBI:30616"/>
    </ligand>
</feature>
<dbReference type="Gene3D" id="3.40.50.300">
    <property type="entry name" value="P-loop containing nucleotide triphosphate hydrolases"/>
    <property type="match status" value="1"/>
</dbReference>
<reference evidence="8" key="1">
    <citation type="submission" date="2019-07" db="EMBL/GenBank/DDBJ databases">
        <authorList>
            <person name="De-Chao Zhang Q."/>
        </authorList>
    </citation>
    <scope>NUCLEOTIDE SEQUENCE</scope>
    <source>
        <strain evidence="8">TP-CH-4</strain>
    </source>
</reference>
<keyword evidence="3 7" id="KW-0547">Nucleotide-binding</keyword>
<dbReference type="GO" id="GO:0005524">
    <property type="term" value="F:ATP binding"/>
    <property type="evidence" value="ECO:0007669"/>
    <property type="project" value="UniProtKB-UniRule"/>
</dbReference>
<accession>A0A967E4N3</accession>
<comment type="subunit">
    <text evidence="7">Monomer.</text>
</comment>
<dbReference type="SUPFAM" id="SSF52540">
    <property type="entry name" value="P-loop containing nucleoside triphosphate hydrolases"/>
    <property type="match status" value="1"/>
</dbReference>
<dbReference type="GO" id="GO:0000287">
    <property type="term" value="F:magnesium ion binding"/>
    <property type="evidence" value="ECO:0007669"/>
    <property type="project" value="UniProtKB-UniRule"/>
</dbReference>
<proteinExistence type="inferred from homology"/>
<dbReference type="Proteomes" id="UP000707206">
    <property type="component" value="Unassembled WGS sequence"/>
</dbReference>
<keyword evidence="9" id="KW-1185">Reference proteome</keyword>
<dbReference type="Pfam" id="PF01202">
    <property type="entry name" value="SKI"/>
    <property type="match status" value="1"/>
</dbReference>
<comment type="cofactor">
    <cofactor evidence="7">
        <name>Mg(2+)</name>
        <dbReference type="ChEBI" id="CHEBI:18420"/>
    </cofactor>
    <text evidence="7">Binds 1 Mg(2+) ion per subunit.</text>
</comment>
<evidence type="ECO:0000256" key="7">
    <source>
        <dbReference type="HAMAP-Rule" id="MF_00109"/>
    </source>
</evidence>
<dbReference type="GO" id="GO:0009073">
    <property type="term" value="P:aromatic amino acid family biosynthetic process"/>
    <property type="evidence" value="ECO:0007669"/>
    <property type="project" value="UniProtKB-KW"/>
</dbReference>
<keyword evidence="6 7" id="KW-0057">Aromatic amino acid biosynthesis</keyword>
<feature type="binding site" evidence="7">
    <location>
        <position position="119"/>
    </location>
    <ligand>
        <name>ATP</name>
        <dbReference type="ChEBI" id="CHEBI:30616"/>
    </ligand>
</feature>
<evidence type="ECO:0000256" key="6">
    <source>
        <dbReference type="ARBA" id="ARBA00023141"/>
    </source>
</evidence>
<dbReference type="GO" id="GO:0005829">
    <property type="term" value="C:cytosol"/>
    <property type="evidence" value="ECO:0007669"/>
    <property type="project" value="TreeGrafter"/>
</dbReference>
<dbReference type="EMBL" id="VIKU02000001">
    <property type="protein sequence ID" value="NHF57720.1"/>
    <property type="molecule type" value="Genomic_DNA"/>
</dbReference>
<reference evidence="8" key="2">
    <citation type="submission" date="2020-03" db="EMBL/GenBank/DDBJ databases">
        <title>Flavobacteriaceae bacterium strain TP-CH-4, a member of the family Flavobacteriaceae isolated from a deep-sea seamount.</title>
        <authorList>
            <person name="Zhang D.-C."/>
        </authorList>
    </citation>
    <scope>NUCLEOTIDE SEQUENCE</scope>
    <source>
        <strain evidence="8">TP-CH-4</strain>
    </source>
</reference>
<keyword evidence="7" id="KW-0460">Magnesium</keyword>
<evidence type="ECO:0000313" key="9">
    <source>
        <dbReference type="Proteomes" id="UP000707206"/>
    </source>
</evidence>
<comment type="function">
    <text evidence="7">Catalyzes the specific phosphorylation of the 3-hydroxyl group of shikimic acid using ATP as a cosubstrate.</text>
</comment>
<dbReference type="InterPro" id="IPR027417">
    <property type="entry name" value="P-loop_NTPase"/>
</dbReference>
<dbReference type="HAMAP" id="MF_00109">
    <property type="entry name" value="Shikimate_kinase"/>
    <property type="match status" value="1"/>
</dbReference>
<evidence type="ECO:0000256" key="4">
    <source>
        <dbReference type="ARBA" id="ARBA00022777"/>
    </source>
</evidence>
<dbReference type="EC" id="2.7.1.71" evidence="7"/>
<evidence type="ECO:0000256" key="3">
    <source>
        <dbReference type="ARBA" id="ARBA00022741"/>
    </source>
</evidence>
<sequence>MKIILLGYMGSGKSTVGKLLAKQMGLEFIDLDDFIEEEEEQKIATIFKVKGEIYFRNKESEYLKKIIQQKKDLVIATGGGTPCYGDNLETLLKTTDHIFYLKVSLNGLVERLGKEKMQRPLIKDIPNGELPEFIGKHLFERSFFYNRATHIISSDGKTAEEIAMEIGKFLV</sequence>
<comment type="caution">
    <text evidence="8">The sequence shown here is derived from an EMBL/GenBank/DDBJ whole genome shotgun (WGS) entry which is preliminary data.</text>
</comment>
<dbReference type="CDD" id="cd00464">
    <property type="entry name" value="SK"/>
    <property type="match status" value="1"/>
</dbReference>
<keyword evidence="5 7" id="KW-0067">ATP-binding</keyword>
<evidence type="ECO:0000256" key="2">
    <source>
        <dbReference type="ARBA" id="ARBA00022679"/>
    </source>
</evidence>
<dbReference type="AlphaFoldDB" id="A0A967E4N3"/>
<comment type="catalytic activity">
    <reaction evidence="7">
        <text>shikimate + ATP = 3-phosphoshikimate + ADP + H(+)</text>
        <dbReference type="Rhea" id="RHEA:13121"/>
        <dbReference type="ChEBI" id="CHEBI:15378"/>
        <dbReference type="ChEBI" id="CHEBI:30616"/>
        <dbReference type="ChEBI" id="CHEBI:36208"/>
        <dbReference type="ChEBI" id="CHEBI:145989"/>
        <dbReference type="ChEBI" id="CHEBI:456216"/>
        <dbReference type="EC" id="2.7.1.71"/>
    </reaction>
</comment>
<keyword evidence="4 7" id="KW-0418">Kinase</keyword>
<gene>
    <name evidence="7" type="primary">aroK</name>
    <name evidence="8" type="ORF">FK220_000095</name>
</gene>
<dbReference type="GO" id="GO:0008652">
    <property type="term" value="P:amino acid biosynthetic process"/>
    <property type="evidence" value="ECO:0007669"/>
    <property type="project" value="UniProtKB-KW"/>
</dbReference>
<dbReference type="GO" id="GO:0004765">
    <property type="term" value="F:shikimate kinase activity"/>
    <property type="evidence" value="ECO:0007669"/>
    <property type="project" value="UniProtKB-UniRule"/>
</dbReference>
<comment type="subcellular location">
    <subcellularLocation>
        <location evidence="7">Cytoplasm</location>
    </subcellularLocation>
</comment>
<dbReference type="PRINTS" id="PR01100">
    <property type="entry name" value="SHIKIMTKNASE"/>
</dbReference>
<feature type="binding site" evidence="7">
    <location>
        <position position="141"/>
    </location>
    <ligand>
        <name>substrate</name>
    </ligand>
</feature>
<dbReference type="InterPro" id="IPR031322">
    <property type="entry name" value="Shikimate/glucono_kinase"/>
</dbReference>
<evidence type="ECO:0000313" key="8">
    <source>
        <dbReference type="EMBL" id="NHF57720.1"/>
    </source>
</evidence>
<comment type="pathway">
    <text evidence="7">Metabolic intermediate biosynthesis; chorismate biosynthesis; chorismate from D-erythrose 4-phosphate and phosphoenolpyruvate: step 5/7.</text>
</comment>
<dbReference type="RefSeq" id="WP_152572255.1">
    <property type="nucleotide sequence ID" value="NZ_VIKU02000001.1"/>
</dbReference>
<protein>
    <recommendedName>
        <fullName evidence="7">Shikimate kinase</fullName>
        <shortName evidence="7">SK</shortName>
        <ecNumber evidence="7">2.7.1.71</ecNumber>
    </recommendedName>
</protein>